<evidence type="ECO:0000313" key="3">
    <source>
        <dbReference type="Proteomes" id="UP001291623"/>
    </source>
</evidence>
<evidence type="ECO:0000256" key="1">
    <source>
        <dbReference type="SAM" id="MobiDB-lite"/>
    </source>
</evidence>
<sequence length="156" mass="17191">MASKKINSKSTSSKAVDSEFSDDVESICGSSIVEKIKKTLALLDLSGSKNASVKKCDDTSSDISSPLTPHEVSQSNTNLFDNLCYYPTSPTIMQAMVTNTSSMEETLANLTKVMDGFAKHVQNQDARIYKLIDKIDWLDGGRIQPCTRERSRSTRD</sequence>
<dbReference type="Proteomes" id="UP001291623">
    <property type="component" value="Unassembled WGS sequence"/>
</dbReference>
<dbReference type="EMBL" id="JAVYJV010000012">
    <property type="protein sequence ID" value="KAK4357326.1"/>
    <property type="molecule type" value="Genomic_DNA"/>
</dbReference>
<feature type="compositionally biased region" description="Low complexity" evidence="1">
    <location>
        <begin position="1"/>
        <end position="14"/>
    </location>
</feature>
<accession>A0AAE1VB58</accession>
<organism evidence="2 3">
    <name type="scientific">Anisodus tanguticus</name>
    <dbReference type="NCBI Taxonomy" id="243964"/>
    <lineage>
        <taxon>Eukaryota</taxon>
        <taxon>Viridiplantae</taxon>
        <taxon>Streptophyta</taxon>
        <taxon>Embryophyta</taxon>
        <taxon>Tracheophyta</taxon>
        <taxon>Spermatophyta</taxon>
        <taxon>Magnoliopsida</taxon>
        <taxon>eudicotyledons</taxon>
        <taxon>Gunneridae</taxon>
        <taxon>Pentapetalae</taxon>
        <taxon>asterids</taxon>
        <taxon>lamiids</taxon>
        <taxon>Solanales</taxon>
        <taxon>Solanaceae</taxon>
        <taxon>Solanoideae</taxon>
        <taxon>Hyoscyameae</taxon>
        <taxon>Anisodus</taxon>
    </lineage>
</organism>
<dbReference type="AlphaFoldDB" id="A0AAE1VB58"/>
<reference evidence="2" key="1">
    <citation type="submission" date="2023-12" db="EMBL/GenBank/DDBJ databases">
        <title>Genome assembly of Anisodus tanguticus.</title>
        <authorList>
            <person name="Wang Y.-J."/>
        </authorList>
    </citation>
    <scope>NUCLEOTIDE SEQUENCE</scope>
    <source>
        <strain evidence="2">KB-2021</strain>
        <tissue evidence="2">Leaf</tissue>
    </source>
</reference>
<name>A0AAE1VB58_9SOLA</name>
<proteinExistence type="predicted"/>
<feature type="region of interest" description="Disordered" evidence="1">
    <location>
        <begin position="52"/>
        <end position="71"/>
    </location>
</feature>
<feature type="region of interest" description="Disordered" evidence="1">
    <location>
        <begin position="1"/>
        <end position="23"/>
    </location>
</feature>
<keyword evidence="3" id="KW-1185">Reference proteome</keyword>
<gene>
    <name evidence="2" type="ORF">RND71_022936</name>
</gene>
<evidence type="ECO:0000313" key="2">
    <source>
        <dbReference type="EMBL" id="KAK4357326.1"/>
    </source>
</evidence>
<feature type="compositionally biased region" description="Polar residues" evidence="1">
    <location>
        <begin position="61"/>
        <end position="71"/>
    </location>
</feature>
<comment type="caution">
    <text evidence="2">The sequence shown here is derived from an EMBL/GenBank/DDBJ whole genome shotgun (WGS) entry which is preliminary data.</text>
</comment>
<protein>
    <submittedName>
        <fullName evidence="2">Uncharacterized protein</fullName>
    </submittedName>
</protein>